<dbReference type="Gene3D" id="3.30.300.30">
    <property type="match status" value="1"/>
</dbReference>
<dbReference type="PATRIC" id="fig|768679.9.peg.1127"/>
<dbReference type="InterPro" id="IPR020845">
    <property type="entry name" value="AMP-binding_CS"/>
</dbReference>
<dbReference type="PANTHER" id="PTHR24095">
    <property type="entry name" value="ACETYL-COENZYME A SYNTHETASE"/>
    <property type="match status" value="1"/>
</dbReference>
<dbReference type="GO" id="GO:0003987">
    <property type="term" value="F:acetate-CoA ligase activity"/>
    <property type="evidence" value="ECO:0007669"/>
    <property type="project" value="UniProtKB-UniRule"/>
</dbReference>
<evidence type="ECO:0000256" key="1">
    <source>
        <dbReference type="ARBA" id="ARBA00006432"/>
    </source>
</evidence>
<name>G4RJL3_THETK</name>
<evidence type="ECO:0000256" key="6">
    <source>
        <dbReference type="ARBA" id="ARBA00059013"/>
    </source>
</evidence>
<comment type="similarity">
    <text evidence="1">Belongs to the ATP-dependent AMP-binding enzyme family.</text>
</comment>
<evidence type="ECO:0000256" key="2">
    <source>
        <dbReference type="ARBA" id="ARBA00022598"/>
    </source>
</evidence>
<evidence type="ECO:0000313" key="11">
    <source>
        <dbReference type="EMBL" id="CCC81758.1"/>
    </source>
</evidence>
<proteinExistence type="inferred from homology"/>
<comment type="function">
    <text evidence="6">Plays a role in the autotrophic CO(2) fixation pathway. Activates 3-hydroxypropionate to its CoA ester. Can also activate propionate, and to a lesser extent acrylate, acetate and butyrate.</text>
</comment>
<sequence length="666" mass="75605">METLDVKLPFNTYVINERYKTSPDAIKSYWDLHRRSIENFEEFWASIARELEWFKPWDKVLDASNPPFYRWFVGGELNLSYLALDRHVKTWRKNKLALIWEGEPVDQSGYPVDRRKLTYYDMWREVNRVACMLHCNFGIGRGDRVALYMPMIPEALIAILAIWRIGAVHTTIFSGFSAEALADRLADYKPRAVITVDGFWRRGKVVRLKEIVDKALEKAPGAEAVFVVRRLGLNDVPMTEGRDWFWEKALAGVKQNAYVEPIPVKSEEISHILYTSGTTGKPKGIMHDTGGFAVSIYADMKHIFDVKDDEVYWCTGDIGWGTGAWYVAFGPFVMGLTQVMYEGAPDFPQPDRWWAIIERYGVNVFFSSPTAIRMFMRYGEEWPRKHDLSTLRAIFTVGEPQNPEAFWWMYKVLGNERIFVGSTWGMTETGAVPLDIAPALFLLPMKPGANGPPRLGYDIDVVDESGKPAPPGVRGYLVIKRPWPGMLHGIWGDPERYIKTYWSRFPGMFYAGDYAIRDQDGYIWVLGRADEVIKVAGHRLGTYELESAFISHPAVAEAAVIGVPDPIKGEVPIAFVIPKAGVNADERLATELRQHIRNTVGPIAEPAQIFFVTKLPKTRSGKIMRRVLKAVVTGGQIGDVTTLEDETSVEEVKRVYEEVKKEITGQ</sequence>
<dbReference type="InterPro" id="IPR045851">
    <property type="entry name" value="AMP-bd_C_sf"/>
</dbReference>
<dbReference type="Pfam" id="PF00501">
    <property type="entry name" value="AMP-binding"/>
    <property type="match status" value="1"/>
</dbReference>
<evidence type="ECO:0000313" key="12">
    <source>
        <dbReference type="Proteomes" id="UP000002654"/>
    </source>
</evidence>
<evidence type="ECO:0000256" key="5">
    <source>
        <dbReference type="ARBA" id="ARBA00051214"/>
    </source>
</evidence>
<keyword evidence="2 11" id="KW-0436">Ligase</keyword>
<evidence type="ECO:0000256" key="3">
    <source>
        <dbReference type="ARBA" id="ARBA00022741"/>
    </source>
</evidence>
<evidence type="ECO:0000259" key="9">
    <source>
        <dbReference type="Pfam" id="PF13193"/>
    </source>
</evidence>
<dbReference type="PANTHER" id="PTHR24095:SF232">
    <property type="entry name" value="ACETYL-COENZYME A SYNTHETASE"/>
    <property type="match status" value="1"/>
</dbReference>
<keyword evidence="3" id="KW-0547">Nucleotide-binding</keyword>
<gene>
    <name evidence="11" type="primary">acs-2</name>
    <name evidence="11" type="ordered locus">TTX_1117</name>
</gene>
<dbReference type="Gene3D" id="3.40.50.12780">
    <property type="entry name" value="N-terminal domain of ligase-like"/>
    <property type="match status" value="1"/>
</dbReference>
<keyword evidence="4" id="KW-0067">ATP-binding</keyword>
<dbReference type="GO" id="GO:0005524">
    <property type="term" value="F:ATP binding"/>
    <property type="evidence" value="ECO:0007669"/>
    <property type="project" value="UniProtKB-KW"/>
</dbReference>
<dbReference type="NCBIfam" id="NF001208">
    <property type="entry name" value="PRK00174.1"/>
    <property type="match status" value="1"/>
</dbReference>
<dbReference type="GO" id="GO:0043955">
    <property type="term" value="F:3-hydroxypropionyl-CoA synthetase activity"/>
    <property type="evidence" value="ECO:0007669"/>
    <property type="project" value="UniProtKB-EC"/>
</dbReference>
<dbReference type="NCBIfam" id="TIGR02188">
    <property type="entry name" value="Ac_CoA_lig_AcsA"/>
    <property type="match status" value="1"/>
</dbReference>
<reference evidence="11 12" key="1">
    <citation type="journal article" date="2011" name="PLoS ONE">
        <title>The complete genome sequence of Thermoproteus tenax: a physiologically versatile member of the Crenarchaeota.</title>
        <authorList>
            <person name="Siebers B."/>
            <person name="Zaparty M."/>
            <person name="Raddatz G."/>
            <person name="Tjaden B."/>
            <person name="Albers S.V."/>
            <person name="Bell S.D."/>
            <person name="Blombach F."/>
            <person name="Kletzin A."/>
            <person name="Kyrpides N."/>
            <person name="Lanz C."/>
            <person name="Plagens A."/>
            <person name="Rampp M."/>
            <person name="Rosinus A."/>
            <person name="von Jan M."/>
            <person name="Makarova K.S."/>
            <person name="Klenk H.P."/>
            <person name="Schuster S.C."/>
            <person name="Hensel R."/>
        </authorList>
    </citation>
    <scope>NUCLEOTIDE SEQUENCE [LARGE SCALE GENOMIC DNA]</scope>
    <source>
        <strain evidence="12">ATCC 35583 / DSM 2078 / JCM 9277 / NBRC 100435 / Kra 1</strain>
    </source>
</reference>
<dbReference type="InterPro" id="IPR042099">
    <property type="entry name" value="ANL_N_sf"/>
</dbReference>
<feature type="domain" description="AMP-binding enzyme C-terminal" evidence="9">
    <location>
        <begin position="544"/>
        <end position="622"/>
    </location>
</feature>
<feature type="domain" description="AMP-dependent synthetase/ligase" evidence="8">
    <location>
        <begin position="86"/>
        <end position="490"/>
    </location>
</feature>
<evidence type="ECO:0000259" key="10">
    <source>
        <dbReference type="Pfam" id="PF16177"/>
    </source>
</evidence>
<dbReference type="Proteomes" id="UP000002654">
    <property type="component" value="Chromosome"/>
</dbReference>
<dbReference type="SUPFAM" id="SSF56801">
    <property type="entry name" value="Acetyl-CoA synthetase-like"/>
    <property type="match status" value="1"/>
</dbReference>
<comment type="catalytic activity">
    <reaction evidence="5">
        <text>3-hydroxypropanoate + ATP + CoA = 3-hydroxypropanoyl-CoA + AMP + diphosphate</text>
        <dbReference type="Rhea" id="RHEA:26534"/>
        <dbReference type="ChEBI" id="CHEBI:16510"/>
        <dbReference type="ChEBI" id="CHEBI:30616"/>
        <dbReference type="ChEBI" id="CHEBI:33019"/>
        <dbReference type="ChEBI" id="CHEBI:57287"/>
        <dbReference type="ChEBI" id="CHEBI:58528"/>
        <dbReference type="ChEBI" id="CHEBI:456215"/>
        <dbReference type="EC" id="6.2.1.36"/>
    </reaction>
</comment>
<dbReference type="Pfam" id="PF13193">
    <property type="entry name" value="AMP-binding_C"/>
    <property type="match status" value="1"/>
</dbReference>
<protein>
    <recommendedName>
        <fullName evidence="7">Acetate--CoA ligase</fullName>
        <ecNumber evidence="7">6.2.1.1</ecNumber>
    </recommendedName>
</protein>
<dbReference type="GO" id="GO:0043427">
    <property type="term" value="P:carbon fixation by 3-hydroxypropionate cycle"/>
    <property type="evidence" value="ECO:0007669"/>
    <property type="project" value="UniProtKB-ARBA"/>
</dbReference>
<dbReference type="InterPro" id="IPR032387">
    <property type="entry name" value="ACAS_N"/>
</dbReference>
<dbReference type="Pfam" id="PF16177">
    <property type="entry name" value="ACAS_N"/>
    <property type="match status" value="1"/>
</dbReference>
<dbReference type="FunFam" id="3.40.50.12780:FF:000001">
    <property type="entry name" value="Acetyl-coenzyme A synthetase"/>
    <property type="match status" value="1"/>
</dbReference>
<dbReference type="EMBL" id="FN869859">
    <property type="protein sequence ID" value="CCC81758.1"/>
    <property type="molecule type" value="Genomic_DNA"/>
</dbReference>
<keyword evidence="12" id="KW-1185">Reference proteome</keyword>
<dbReference type="InterPro" id="IPR000873">
    <property type="entry name" value="AMP-dep_synth/lig_dom"/>
</dbReference>
<evidence type="ECO:0000259" key="8">
    <source>
        <dbReference type="Pfam" id="PF00501"/>
    </source>
</evidence>
<evidence type="ECO:0000256" key="4">
    <source>
        <dbReference type="ARBA" id="ARBA00022840"/>
    </source>
</evidence>
<feature type="domain" description="Acetyl-coenzyme A synthetase N-terminal" evidence="10">
    <location>
        <begin position="29"/>
        <end position="82"/>
    </location>
</feature>
<dbReference type="GeneID" id="11262003"/>
<dbReference type="RefSeq" id="WP_014127013.1">
    <property type="nucleotide sequence ID" value="NC_016070.1"/>
</dbReference>
<organism evidence="11 12">
    <name type="scientific">Thermoproteus tenax (strain ATCC 35583 / DSM 2078 / JCM 9277 / NBRC 100435 / Kra 1)</name>
    <dbReference type="NCBI Taxonomy" id="768679"/>
    <lineage>
        <taxon>Archaea</taxon>
        <taxon>Thermoproteota</taxon>
        <taxon>Thermoprotei</taxon>
        <taxon>Thermoproteales</taxon>
        <taxon>Thermoproteaceae</taxon>
        <taxon>Thermoproteus</taxon>
    </lineage>
</organism>
<dbReference type="KEGG" id="ttn:TTX_1117"/>
<dbReference type="InterPro" id="IPR025110">
    <property type="entry name" value="AMP-bd_C"/>
</dbReference>
<dbReference type="STRING" id="768679.TTX_1117"/>
<accession>G4RJL3</accession>
<dbReference type="GO" id="GO:0016208">
    <property type="term" value="F:AMP binding"/>
    <property type="evidence" value="ECO:0007669"/>
    <property type="project" value="InterPro"/>
</dbReference>
<dbReference type="eggNOG" id="arCOG04201">
    <property type="taxonomic scope" value="Archaea"/>
</dbReference>
<dbReference type="AlphaFoldDB" id="G4RJL3"/>
<dbReference type="GO" id="GO:0019427">
    <property type="term" value="P:acetyl-CoA biosynthetic process from acetate"/>
    <property type="evidence" value="ECO:0007669"/>
    <property type="project" value="UniProtKB-UniRule"/>
</dbReference>
<dbReference type="PaxDb" id="768679-TTX_1117"/>
<dbReference type="PROSITE" id="PS00455">
    <property type="entry name" value="AMP_BINDING"/>
    <property type="match status" value="1"/>
</dbReference>
<dbReference type="HOGENOM" id="CLU_000022_3_6_2"/>
<dbReference type="OrthoDB" id="371752at2157"/>
<dbReference type="EC" id="6.2.1.1" evidence="7"/>
<dbReference type="InterPro" id="IPR011904">
    <property type="entry name" value="Ac_CoA_lig"/>
</dbReference>
<evidence type="ECO:0000256" key="7">
    <source>
        <dbReference type="NCBIfam" id="TIGR02188"/>
    </source>
</evidence>